<evidence type="ECO:0000256" key="3">
    <source>
        <dbReference type="ARBA" id="ARBA00022475"/>
    </source>
</evidence>
<feature type="transmembrane region" description="Helical" evidence="7">
    <location>
        <begin position="60"/>
        <end position="84"/>
    </location>
</feature>
<feature type="transmembrane region" description="Helical" evidence="7">
    <location>
        <begin position="125"/>
        <end position="143"/>
    </location>
</feature>
<evidence type="ECO:0000256" key="2">
    <source>
        <dbReference type="ARBA" id="ARBA00022448"/>
    </source>
</evidence>
<feature type="transmembrane region" description="Helical" evidence="7">
    <location>
        <begin position="311"/>
        <end position="338"/>
    </location>
</feature>
<feature type="transmembrane region" description="Helical" evidence="7">
    <location>
        <begin position="96"/>
        <end position="113"/>
    </location>
</feature>
<evidence type="ECO:0000256" key="6">
    <source>
        <dbReference type="ARBA" id="ARBA00023136"/>
    </source>
</evidence>
<evidence type="ECO:0000313" key="9">
    <source>
        <dbReference type="EMBL" id="CAH0997353.1"/>
    </source>
</evidence>
<feature type="transmembrane region" description="Helical" evidence="7">
    <location>
        <begin position="30"/>
        <end position="54"/>
    </location>
</feature>
<keyword evidence="10" id="KW-1185">Reference proteome</keyword>
<dbReference type="PANTHER" id="PTHR23513:SF9">
    <property type="entry name" value="ENTEROBACTIN EXPORTER ENTS"/>
    <property type="match status" value="1"/>
</dbReference>
<dbReference type="EMBL" id="CAKLPY010000003">
    <property type="protein sequence ID" value="CAH0997353.1"/>
    <property type="molecule type" value="Genomic_DNA"/>
</dbReference>
<keyword evidence="2" id="KW-0813">Transport</keyword>
<dbReference type="PANTHER" id="PTHR23513">
    <property type="entry name" value="INTEGRAL MEMBRANE EFFLUX PROTEIN-RELATED"/>
    <property type="match status" value="1"/>
</dbReference>
<evidence type="ECO:0000313" key="10">
    <source>
        <dbReference type="Proteomes" id="UP000837932"/>
    </source>
</evidence>
<accession>A0ABN8F267</accession>
<dbReference type="CDD" id="cd06173">
    <property type="entry name" value="MFS_MefA_like"/>
    <property type="match status" value="1"/>
</dbReference>
<dbReference type="Pfam" id="PF05977">
    <property type="entry name" value="MFS_3"/>
    <property type="match status" value="1"/>
</dbReference>
<feature type="transmembrane region" description="Helical" evidence="7">
    <location>
        <begin position="242"/>
        <end position="267"/>
    </location>
</feature>
<comment type="subcellular location">
    <subcellularLocation>
        <location evidence="1">Cell membrane</location>
        <topology evidence="1">Multi-pass membrane protein</topology>
    </subcellularLocation>
</comment>
<dbReference type="SUPFAM" id="SSF103473">
    <property type="entry name" value="MFS general substrate transporter"/>
    <property type="match status" value="1"/>
</dbReference>
<proteinExistence type="predicted"/>
<organism evidence="9 10">
    <name type="scientific">Emticicia aquatica</name>
    <dbReference type="NCBI Taxonomy" id="1681835"/>
    <lineage>
        <taxon>Bacteria</taxon>
        <taxon>Pseudomonadati</taxon>
        <taxon>Bacteroidota</taxon>
        <taxon>Cytophagia</taxon>
        <taxon>Cytophagales</taxon>
        <taxon>Leadbetterellaceae</taxon>
        <taxon>Emticicia</taxon>
    </lineage>
</organism>
<name>A0ABN8F267_9BACT</name>
<feature type="transmembrane region" description="Helical" evidence="7">
    <location>
        <begin position="391"/>
        <end position="414"/>
    </location>
</feature>
<reference evidence="9" key="1">
    <citation type="submission" date="2021-12" db="EMBL/GenBank/DDBJ databases">
        <authorList>
            <person name="Rodrigo-Torres L."/>
            <person name="Arahal R. D."/>
            <person name="Lucena T."/>
        </authorList>
    </citation>
    <scope>NUCLEOTIDE SEQUENCE</scope>
    <source>
        <strain evidence="9">CECT 8858</strain>
    </source>
</reference>
<feature type="transmembrane region" description="Helical" evidence="7">
    <location>
        <begin position="279"/>
        <end position="299"/>
    </location>
</feature>
<keyword evidence="5 7" id="KW-1133">Transmembrane helix</keyword>
<evidence type="ECO:0000256" key="7">
    <source>
        <dbReference type="SAM" id="Phobius"/>
    </source>
</evidence>
<comment type="caution">
    <text evidence="9">The sequence shown here is derived from an EMBL/GenBank/DDBJ whole genome shotgun (WGS) entry which is preliminary data.</text>
</comment>
<evidence type="ECO:0000256" key="5">
    <source>
        <dbReference type="ARBA" id="ARBA00022989"/>
    </source>
</evidence>
<keyword evidence="6 7" id="KW-0472">Membrane</keyword>
<keyword evidence="4 7" id="KW-0812">Transmembrane</keyword>
<sequence>MGIFTSFPQNYPMKQSKDPYAALRFPEFRYFITAQFLFTVAILVQEVVVSFYLYEITHDPLSLGLIGLFEAVPYISLALFGGYFADRRDKKRIIQVCYGIIVLCSFLLLWVTYPSDNQAIDIPKIKFVIYLTVFILGLARGFYGPSWSSLKPFLVPAEHYPNSASWSSQFWQSGMILGPASAGFLYSWLGLTNTLILVLVLLGIAFVLVSLIGKKPIQKSETHQNIFQSLKEGIDFVRKNRILFYAILLDMFSVLFGGVIAILPVFAKDILHVGAEGLGILRAAPGIGAVLTMLGTAYFPPTRKAWRNMLIGVTGFGIATLIFAISTNFWLSVAALFLTGAFDSISVIVRQTILQVLPPDEMRGRVSGVNGIFVSCSNELGAFESGLAAKFFGAVPSVLFGGVMTLVFATIIFFRSKELFEVKLEKE</sequence>
<dbReference type="InterPro" id="IPR036259">
    <property type="entry name" value="MFS_trans_sf"/>
</dbReference>
<evidence type="ECO:0000256" key="4">
    <source>
        <dbReference type="ARBA" id="ARBA00022692"/>
    </source>
</evidence>
<dbReference type="InterPro" id="IPR010290">
    <property type="entry name" value="TM_effector"/>
</dbReference>
<dbReference type="PROSITE" id="PS50850">
    <property type="entry name" value="MFS"/>
    <property type="match status" value="1"/>
</dbReference>
<dbReference type="InterPro" id="IPR020846">
    <property type="entry name" value="MFS_dom"/>
</dbReference>
<gene>
    <name evidence="9" type="primary">entS</name>
    <name evidence="9" type="ORF">EMA8858_03484</name>
</gene>
<feature type="transmembrane region" description="Helical" evidence="7">
    <location>
        <begin position="195"/>
        <end position="213"/>
    </location>
</feature>
<dbReference type="Gene3D" id="1.20.1250.20">
    <property type="entry name" value="MFS general substrate transporter like domains"/>
    <property type="match status" value="1"/>
</dbReference>
<protein>
    <submittedName>
        <fullName evidence="9">Enterobactin exporter EntS</fullName>
    </submittedName>
</protein>
<dbReference type="Proteomes" id="UP000837932">
    <property type="component" value="Unassembled WGS sequence"/>
</dbReference>
<keyword evidence="3" id="KW-1003">Cell membrane</keyword>
<evidence type="ECO:0000259" key="8">
    <source>
        <dbReference type="PROSITE" id="PS50850"/>
    </source>
</evidence>
<feature type="domain" description="Major facilitator superfamily (MFS) profile" evidence="8">
    <location>
        <begin position="191"/>
        <end position="427"/>
    </location>
</feature>
<evidence type="ECO:0000256" key="1">
    <source>
        <dbReference type="ARBA" id="ARBA00004651"/>
    </source>
</evidence>